<protein>
    <submittedName>
        <fullName evidence="9">MIP/aquaporin family protein</fullName>
    </submittedName>
</protein>
<comment type="similarity">
    <text evidence="2 7">Belongs to the MIP/aquaporin (TC 1.A.8) family.</text>
</comment>
<evidence type="ECO:0000256" key="7">
    <source>
        <dbReference type="RuleBase" id="RU000477"/>
    </source>
</evidence>
<dbReference type="SUPFAM" id="SSF81338">
    <property type="entry name" value="Aquaporin-like"/>
    <property type="match status" value="1"/>
</dbReference>
<feature type="transmembrane region" description="Helical" evidence="8">
    <location>
        <begin position="164"/>
        <end position="188"/>
    </location>
</feature>
<proteinExistence type="inferred from homology"/>
<dbReference type="Gene3D" id="1.20.1080.10">
    <property type="entry name" value="Glycerol uptake facilitator protein"/>
    <property type="match status" value="1"/>
</dbReference>
<dbReference type="InterPro" id="IPR000425">
    <property type="entry name" value="MIP"/>
</dbReference>
<evidence type="ECO:0000256" key="1">
    <source>
        <dbReference type="ARBA" id="ARBA00004141"/>
    </source>
</evidence>
<evidence type="ECO:0000256" key="5">
    <source>
        <dbReference type="ARBA" id="ARBA00022989"/>
    </source>
</evidence>
<dbReference type="PRINTS" id="PR00783">
    <property type="entry name" value="MINTRINSICP"/>
</dbReference>
<reference evidence="9 10" key="1">
    <citation type="journal article" date="2019" name="Int. J. Syst. Evol. Microbiol.">
        <title>The Global Catalogue of Microorganisms (GCM) 10K type strain sequencing project: providing services to taxonomists for standard genome sequencing and annotation.</title>
        <authorList>
            <consortium name="The Broad Institute Genomics Platform"/>
            <consortium name="The Broad Institute Genome Sequencing Center for Infectious Disease"/>
            <person name="Wu L."/>
            <person name="Ma J."/>
        </authorList>
    </citation>
    <scope>NUCLEOTIDE SEQUENCE [LARGE SCALE GENOMIC DNA]</scope>
    <source>
        <strain evidence="9 10">JCM 15749</strain>
    </source>
</reference>
<evidence type="ECO:0000313" key="9">
    <source>
        <dbReference type="EMBL" id="GAA2069292.1"/>
    </source>
</evidence>
<evidence type="ECO:0000256" key="6">
    <source>
        <dbReference type="ARBA" id="ARBA00023136"/>
    </source>
</evidence>
<keyword evidence="4 7" id="KW-0812">Transmembrane</keyword>
<evidence type="ECO:0000256" key="8">
    <source>
        <dbReference type="SAM" id="Phobius"/>
    </source>
</evidence>
<dbReference type="PANTHER" id="PTHR43829:SF9">
    <property type="entry name" value="AQUAPORIN-9"/>
    <property type="match status" value="1"/>
</dbReference>
<organism evidence="9 10">
    <name type="scientific">Aeromicrobium halocynthiae</name>
    <dbReference type="NCBI Taxonomy" id="560557"/>
    <lineage>
        <taxon>Bacteria</taxon>
        <taxon>Bacillati</taxon>
        <taxon>Actinomycetota</taxon>
        <taxon>Actinomycetes</taxon>
        <taxon>Propionibacteriales</taxon>
        <taxon>Nocardioidaceae</taxon>
        <taxon>Aeromicrobium</taxon>
    </lineage>
</organism>
<dbReference type="InterPro" id="IPR050363">
    <property type="entry name" value="MIP/Aquaporin"/>
</dbReference>
<dbReference type="EMBL" id="BAAAPY010000001">
    <property type="protein sequence ID" value="GAA2069292.1"/>
    <property type="molecule type" value="Genomic_DNA"/>
</dbReference>
<keyword evidence="3 7" id="KW-0813">Transport</keyword>
<feature type="transmembrane region" description="Helical" evidence="8">
    <location>
        <begin position="6"/>
        <end position="28"/>
    </location>
</feature>
<keyword evidence="6 8" id="KW-0472">Membrane</keyword>
<feature type="transmembrane region" description="Helical" evidence="8">
    <location>
        <begin position="140"/>
        <end position="158"/>
    </location>
</feature>
<sequence>MFTEIFLPELMGTAVLLLLGGGVVANVLLARTSGGGGGPLMINLGWGLAVFAGVYVAYRSGAHINPAVTVGLVASGDDLGGDTALKVPVYVSAQLLGAFVGACLAWLVYRDQLDHPDSDAEDKLAVFATGPQIARTSSNLLTEVVATFVLVFVIIAFGRTPSGLGPLAVALLVVSIGASLGGPTGYAINPARDLGPRVAHFVLPIAGKRDSNWSYSWIPVVGPTIGGILGGLVAAAANYV</sequence>
<comment type="caution">
    <text evidence="9">The sequence shown here is derived from an EMBL/GenBank/DDBJ whole genome shotgun (WGS) entry which is preliminary data.</text>
</comment>
<dbReference type="InterPro" id="IPR022357">
    <property type="entry name" value="MIP_CS"/>
</dbReference>
<accession>A0ABN2VQY9</accession>
<keyword evidence="5 8" id="KW-1133">Transmembrane helix</keyword>
<dbReference type="Proteomes" id="UP001501480">
    <property type="component" value="Unassembled WGS sequence"/>
</dbReference>
<evidence type="ECO:0000256" key="3">
    <source>
        <dbReference type="ARBA" id="ARBA00022448"/>
    </source>
</evidence>
<dbReference type="InterPro" id="IPR023271">
    <property type="entry name" value="Aquaporin-like"/>
</dbReference>
<keyword evidence="10" id="KW-1185">Reference proteome</keyword>
<dbReference type="Pfam" id="PF00230">
    <property type="entry name" value="MIP"/>
    <property type="match status" value="1"/>
</dbReference>
<feature type="transmembrane region" description="Helical" evidence="8">
    <location>
        <begin position="40"/>
        <end position="58"/>
    </location>
</feature>
<feature type="transmembrane region" description="Helical" evidence="8">
    <location>
        <begin position="89"/>
        <end position="109"/>
    </location>
</feature>
<feature type="transmembrane region" description="Helical" evidence="8">
    <location>
        <begin position="217"/>
        <end position="237"/>
    </location>
</feature>
<evidence type="ECO:0000256" key="4">
    <source>
        <dbReference type="ARBA" id="ARBA00022692"/>
    </source>
</evidence>
<evidence type="ECO:0000313" key="10">
    <source>
        <dbReference type="Proteomes" id="UP001501480"/>
    </source>
</evidence>
<dbReference type="RefSeq" id="WP_344323233.1">
    <property type="nucleotide sequence ID" value="NZ_BAAAPY010000001.1"/>
</dbReference>
<dbReference type="PANTHER" id="PTHR43829">
    <property type="entry name" value="AQUAPORIN OR AQUAGLYCEROPORIN RELATED"/>
    <property type="match status" value="1"/>
</dbReference>
<gene>
    <name evidence="9" type="ORF">GCM10009821_02030</name>
</gene>
<dbReference type="PROSITE" id="PS00221">
    <property type="entry name" value="MIP"/>
    <property type="match status" value="1"/>
</dbReference>
<evidence type="ECO:0000256" key="2">
    <source>
        <dbReference type="ARBA" id="ARBA00006175"/>
    </source>
</evidence>
<name>A0ABN2VQY9_9ACTN</name>
<comment type="subcellular location">
    <subcellularLocation>
        <location evidence="1">Membrane</location>
        <topology evidence="1">Multi-pass membrane protein</topology>
    </subcellularLocation>
</comment>